<dbReference type="OrthoDB" id="5958943at2759"/>
<feature type="binding site" evidence="4">
    <location>
        <position position="127"/>
    </location>
    <ligand>
        <name>NAD(+)</name>
        <dbReference type="ChEBI" id="CHEBI:57540"/>
    </ligand>
</feature>
<dbReference type="Pfam" id="PF00725">
    <property type="entry name" value="3HCDH"/>
    <property type="match status" value="1"/>
</dbReference>
<keyword evidence="8" id="KW-1185">Reference proteome</keyword>
<name>A0A409XNP2_PSICY</name>
<comment type="caution">
    <text evidence="7">The sequence shown here is derived from an EMBL/GenBank/DDBJ whole genome shotgun (WGS) entry which is preliminary data.</text>
</comment>
<protein>
    <recommendedName>
        <fullName evidence="9">3-hydroxybutyryl-CoA dehydrogenase</fullName>
    </recommendedName>
</protein>
<feature type="domain" description="3-hydroxyacyl-CoA dehydrogenase C-terminal" evidence="5">
    <location>
        <begin position="223"/>
        <end position="319"/>
    </location>
</feature>
<gene>
    <name evidence="7" type="ORF">CVT25_008656</name>
</gene>
<feature type="domain" description="3-hydroxyacyl-CoA dehydrogenase NAD binding" evidence="6">
    <location>
        <begin position="10"/>
        <end position="137"/>
    </location>
</feature>
<dbReference type="InterPro" id="IPR006176">
    <property type="entry name" value="3-OHacyl-CoA_DH_NAD-bd"/>
</dbReference>
<organism evidence="7 8">
    <name type="scientific">Psilocybe cyanescens</name>
    <dbReference type="NCBI Taxonomy" id="93625"/>
    <lineage>
        <taxon>Eukaryota</taxon>
        <taxon>Fungi</taxon>
        <taxon>Dikarya</taxon>
        <taxon>Basidiomycota</taxon>
        <taxon>Agaricomycotina</taxon>
        <taxon>Agaricomycetes</taxon>
        <taxon>Agaricomycetidae</taxon>
        <taxon>Agaricales</taxon>
        <taxon>Agaricineae</taxon>
        <taxon>Strophariaceae</taxon>
        <taxon>Psilocybe</taxon>
    </lineage>
</organism>
<feature type="binding site" evidence="4">
    <location>
        <begin position="14"/>
        <end position="19"/>
    </location>
    <ligand>
        <name>NAD(+)</name>
        <dbReference type="ChEBI" id="CHEBI:57540"/>
    </ligand>
</feature>
<evidence type="ECO:0000259" key="5">
    <source>
        <dbReference type="Pfam" id="PF00725"/>
    </source>
</evidence>
<dbReference type="EMBL" id="NHYD01001045">
    <property type="protein sequence ID" value="PPQ92435.1"/>
    <property type="molecule type" value="Genomic_DNA"/>
</dbReference>
<dbReference type="SUPFAM" id="SSF51735">
    <property type="entry name" value="NAD(P)-binding Rossmann-fold domains"/>
    <property type="match status" value="1"/>
</dbReference>
<reference evidence="7 8" key="1">
    <citation type="journal article" date="2018" name="Evol. Lett.">
        <title>Horizontal gene cluster transfer increased hallucinogenic mushroom diversity.</title>
        <authorList>
            <person name="Reynolds H.T."/>
            <person name="Vijayakumar V."/>
            <person name="Gluck-Thaler E."/>
            <person name="Korotkin H.B."/>
            <person name="Matheny P.B."/>
            <person name="Slot J.C."/>
        </authorList>
    </citation>
    <scope>NUCLEOTIDE SEQUENCE [LARGE SCALE GENOMIC DNA]</scope>
    <source>
        <strain evidence="7 8">2631</strain>
    </source>
</reference>
<dbReference type="SUPFAM" id="SSF48179">
    <property type="entry name" value="6-phosphogluconate dehydrogenase C-terminal domain-like"/>
    <property type="match status" value="1"/>
</dbReference>
<dbReference type="Pfam" id="PF02737">
    <property type="entry name" value="3HCDH_N"/>
    <property type="match status" value="1"/>
</dbReference>
<dbReference type="InterPro" id="IPR008927">
    <property type="entry name" value="6-PGluconate_DH-like_C_sf"/>
</dbReference>
<dbReference type="PIRSF" id="PIRSF000105">
    <property type="entry name" value="HCDH"/>
    <property type="match status" value="1"/>
</dbReference>
<keyword evidence="2" id="KW-0560">Oxidoreductase</keyword>
<dbReference type="GO" id="GO:0016616">
    <property type="term" value="F:oxidoreductase activity, acting on the CH-OH group of donors, NAD or NADP as acceptor"/>
    <property type="evidence" value="ECO:0007669"/>
    <property type="project" value="InterPro"/>
</dbReference>
<feature type="site" description="Important for catalytic activity" evidence="3">
    <location>
        <position position="167"/>
    </location>
</feature>
<dbReference type="PANTHER" id="PTHR48075">
    <property type="entry name" value="3-HYDROXYACYL-COA DEHYDROGENASE FAMILY PROTEIN"/>
    <property type="match status" value="1"/>
</dbReference>
<comment type="similarity">
    <text evidence="1">Belongs to the 3-hydroxyacyl-CoA dehydrogenase family.</text>
</comment>
<evidence type="ECO:0000313" key="8">
    <source>
        <dbReference type="Proteomes" id="UP000283269"/>
    </source>
</evidence>
<evidence type="ECO:0000256" key="3">
    <source>
        <dbReference type="PIRSR" id="PIRSR000105-1"/>
    </source>
</evidence>
<dbReference type="Proteomes" id="UP000283269">
    <property type="component" value="Unassembled WGS sequence"/>
</dbReference>
<dbReference type="GO" id="GO:0070403">
    <property type="term" value="F:NAD+ binding"/>
    <property type="evidence" value="ECO:0007669"/>
    <property type="project" value="InterPro"/>
</dbReference>
<evidence type="ECO:0000313" key="7">
    <source>
        <dbReference type="EMBL" id="PPQ92435.1"/>
    </source>
</evidence>
<keyword evidence="4" id="KW-0520">NAD</keyword>
<sequence length="320" mass="34198">MSIAHGIRSLGVLGAGQMGTGIALVAALRAKVPVLLHDRSSEQVTKGLSLMDKLLAKDVSKGRLTSEQAKEARDRVTVVGSEAGIKGLRDVDMVVEAVSESLPLKQSIFGSFAAELRPDAILASNTSSISITKIAAASIPNGISAASEEGKKSASRVVGVSTSTAIHIDNVFTEVGRRIAFLQPSASHELISALQTSEETLERARSFAIACGKEVTVSKDVPGFVSNALLMPFINEAIMCLEKGTATRDDIDTTLKLGMNHPMGPLQLADFIGLDTCLAIQQTLYEGTRDSKYRPSVLLERMVDAQWYGKKNGKGFYEYK</sequence>
<dbReference type="InterPro" id="IPR006108">
    <property type="entry name" value="3HC_DH_C"/>
</dbReference>
<proteinExistence type="inferred from homology"/>
<dbReference type="InParanoid" id="A0A409XNP2"/>
<dbReference type="PANTHER" id="PTHR48075:SF5">
    <property type="entry name" value="3-HYDROXYBUTYRYL-COA DEHYDROGENASE"/>
    <property type="match status" value="1"/>
</dbReference>
<feature type="binding site" evidence="4">
    <location>
        <position position="311"/>
    </location>
    <ligand>
        <name>NAD(+)</name>
        <dbReference type="ChEBI" id="CHEBI:57540"/>
    </ligand>
</feature>
<evidence type="ECO:0000256" key="1">
    <source>
        <dbReference type="ARBA" id="ARBA00009463"/>
    </source>
</evidence>
<dbReference type="InterPro" id="IPR022694">
    <property type="entry name" value="3-OHacyl-CoA_DH"/>
</dbReference>
<feature type="binding site" evidence="4">
    <location>
        <position position="100"/>
    </location>
    <ligand>
        <name>NAD(+)</name>
        <dbReference type="ChEBI" id="CHEBI:57540"/>
    </ligand>
</feature>
<dbReference type="InterPro" id="IPR013328">
    <property type="entry name" value="6PGD_dom2"/>
</dbReference>
<evidence type="ECO:0000256" key="4">
    <source>
        <dbReference type="PIRSR" id="PIRSR000105-2"/>
    </source>
</evidence>
<dbReference type="GO" id="GO:0006631">
    <property type="term" value="P:fatty acid metabolic process"/>
    <property type="evidence" value="ECO:0007669"/>
    <property type="project" value="InterPro"/>
</dbReference>
<feature type="binding site" evidence="4">
    <location>
        <position position="170"/>
    </location>
    <ligand>
        <name>NAD(+)</name>
        <dbReference type="ChEBI" id="CHEBI:57540"/>
    </ligand>
</feature>
<evidence type="ECO:0008006" key="9">
    <source>
        <dbReference type="Google" id="ProtNLM"/>
    </source>
</evidence>
<accession>A0A409XNP2</accession>
<dbReference type="AlphaFoldDB" id="A0A409XNP2"/>
<feature type="binding site" evidence="4">
    <location>
        <position position="38"/>
    </location>
    <ligand>
        <name>NAD(+)</name>
        <dbReference type="ChEBI" id="CHEBI:57540"/>
    </ligand>
</feature>
<evidence type="ECO:0000256" key="2">
    <source>
        <dbReference type="ARBA" id="ARBA00023002"/>
    </source>
</evidence>
<feature type="binding site" evidence="4">
    <location>
        <position position="105"/>
    </location>
    <ligand>
        <name>NAD(+)</name>
        <dbReference type="ChEBI" id="CHEBI:57540"/>
    </ligand>
</feature>
<dbReference type="Gene3D" id="3.40.50.720">
    <property type="entry name" value="NAD(P)-binding Rossmann-like Domain"/>
    <property type="match status" value="1"/>
</dbReference>
<dbReference type="STRING" id="93625.A0A409XNP2"/>
<dbReference type="InterPro" id="IPR036291">
    <property type="entry name" value="NAD(P)-bd_dom_sf"/>
</dbReference>
<evidence type="ECO:0000259" key="6">
    <source>
        <dbReference type="Pfam" id="PF02737"/>
    </source>
</evidence>
<dbReference type="Gene3D" id="1.10.1040.10">
    <property type="entry name" value="N-(1-d-carboxylethyl)-l-norvaline Dehydrogenase, domain 2"/>
    <property type="match status" value="1"/>
</dbReference>